<evidence type="ECO:0000313" key="1">
    <source>
        <dbReference type="EMBL" id="CAJ1901715.1"/>
    </source>
</evidence>
<reference evidence="1" key="1">
    <citation type="submission" date="2023-10" db="EMBL/GenBank/DDBJ databases">
        <authorList>
            <person name="Domelevo Entfellner J.-B."/>
        </authorList>
    </citation>
    <scope>NUCLEOTIDE SEQUENCE</scope>
</reference>
<evidence type="ECO:0000313" key="2">
    <source>
        <dbReference type="Proteomes" id="UP001189624"/>
    </source>
</evidence>
<dbReference type="Gramene" id="rna-AYBTSS11_LOCUS3186">
    <property type="protein sequence ID" value="CAJ1901715.1"/>
    <property type="gene ID" value="gene-AYBTSS11_LOCUS3186"/>
</dbReference>
<proteinExistence type="predicted"/>
<organism evidence="1 2">
    <name type="scientific">Sphenostylis stenocarpa</name>
    <dbReference type="NCBI Taxonomy" id="92480"/>
    <lineage>
        <taxon>Eukaryota</taxon>
        <taxon>Viridiplantae</taxon>
        <taxon>Streptophyta</taxon>
        <taxon>Embryophyta</taxon>
        <taxon>Tracheophyta</taxon>
        <taxon>Spermatophyta</taxon>
        <taxon>Magnoliopsida</taxon>
        <taxon>eudicotyledons</taxon>
        <taxon>Gunneridae</taxon>
        <taxon>Pentapetalae</taxon>
        <taxon>rosids</taxon>
        <taxon>fabids</taxon>
        <taxon>Fabales</taxon>
        <taxon>Fabaceae</taxon>
        <taxon>Papilionoideae</taxon>
        <taxon>50 kb inversion clade</taxon>
        <taxon>NPAAA clade</taxon>
        <taxon>indigoferoid/millettioid clade</taxon>
        <taxon>Phaseoleae</taxon>
        <taxon>Sphenostylis</taxon>
    </lineage>
</organism>
<accession>A0AA86RR45</accession>
<dbReference type="Proteomes" id="UP001189624">
    <property type="component" value="Chromosome 1"/>
</dbReference>
<keyword evidence="2" id="KW-1185">Reference proteome</keyword>
<dbReference type="AlphaFoldDB" id="A0AA86RR45"/>
<gene>
    <name evidence="1" type="ORF">AYBTSS11_LOCUS3186</name>
</gene>
<name>A0AA86RR45_9FABA</name>
<sequence length="80" mass="9150">MARAGNYLFREKNIDIKISGLTAKNRIRNCQTDVGMKSTELAQMQAINNLHKKKHNPIKFEKTLNFPSEYILTKSIGVID</sequence>
<protein>
    <submittedName>
        <fullName evidence="1">Uncharacterized protein</fullName>
    </submittedName>
</protein>
<dbReference type="EMBL" id="OY731398">
    <property type="protein sequence ID" value="CAJ1901715.1"/>
    <property type="molecule type" value="Genomic_DNA"/>
</dbReference>